<evidence type="ECO:0000256" key="1">
    <source>
        <dbReference type="ARBA" id="ARBA00000085"/>
    </source>
</evidence>
<evidence type="ECO:0000256" key="9">
    <source>
        <dbReference type="ARBA" id="ARBA00023012"/>
    </source>
</evidence>
<dbReference type="InterPro" id="IPR003594">
    <property type="entry name" value="HATPase_dom"/>
</dbReference>
<dbReference type="PROSITE" id="PS50885">
    <property type="entry name" value="HAMP"/>
    <property type="match status" value="1"/>
</dbReference>
<feature type="domain" description="HAMP" evidence="13">
    <location>
        <begin position="124"/>
        <end position="177"/>
    </location>
</feature>
<sequence length="410" mass="44385">VGLADRMPDRFGSLRTRLALLYSIVLFVLAAVMVGAIYLGLSRALSDEPTSRLARFEQLATDAAQIAEAEPASLVPDERPPRPWLEIFEEEVNRRALESLRAYSFTALAGLFLGSLLVGWYVAGLVLRPIGRISAVAREITATDLSRRIDLGGPSDELRDLADTFDEMLGRLDRSFEGQRRFVAEASHELRNPLAVLRTNLDVVMADPEAGPEDFRAAGVVALRAAERMSVLVDDLLLYAHHERPDAVREPLDLTVVVAETVEDFGAAAGRAGVGLELGERAGLAVLADAAAVRRAVANLLSNAIRVSDDGGSIWVSTGGDGDLVWVSVVDDGPGIAVEHIDHVFQRFWRGDRSSAREAGRSGLGLAIVRQIAEGHGGRATVRSTPGEGATFTVWLPRYVDRVVARRERV</sequence>
<dbReference type="SMART" id="SM00387">
    <property type="entry name" value="HATPase_c"/>
    <property type="match status" value="1"/>
</dbReference>
<dbReference type="GO" id="GO:0005886">
    <property type="term" value="C:plasma membrane"/>
    <property type="evidence" value="ECO:0007669"/>
    <property type="project" value="TreeGrafter"/>
</dbReference>
<dbReference type="SUPFAM" id="SSF55874">
    <property type="entry name" value="ATPase domain of HSP90 chaperone/DNA topoisomerase II/histidine kinase"/>
    <property type="match status" value="1"/>
</dbReference>
<dbReference type="GO" id="GO:0000155">
    <property type="term" value="F:phosphorelay sensor kinase activity"/>
    <property type="evidence" value="ECO:0007669"/>
    <property type="project" value="InterPro"/>
</dbReference>
<gene>
    <name evidence="14" type="ORF">METZ01_LOCUS152536</name>
</gene>
<accession>A0A382AEZ8</accession>
<dbReference type="Gene3D" id="1.10.287.130">
    <property type="match status" value="1"/>
</dbReference>
<dbReference type="CDD" id="cd00075">
    <property type="entry name" value="HATPase"/>
    <property type="match status" value="1"/>
</dbReference>
<evidence type="ECO:0000256" key="7">
    <source>
        <dbReference type="ARBA" id="ARBA00022777"/>
    </source>
</evidence>
<dbReference type="CDD" id="cd00082">
    <property type="entry name" value="HisKA"/>
    <property type="match status" value="1"/>
</dbReference>
<dbReference type="PRINTS" id="PR00344">
    <property type="entry name" value="BCTRLSENSOR"/>
</dbReference>
<keyword evidence="8 11" id="KW-1133">Transmembrane helix</keyword>
<feature type="transmembrane region" description="Helical" evidence="11">
    <location>
        <begin position="102"/>
        <end position="123"/>
    </location>
</feature>
<dbReference type="Pfam" id="PF02518">
    <property type="entry name" value="HATPase_c"/>
    <property type="match status" value="1"/>
</dbReference>
<dbReference type="CDD" id="cd06225">
    <property type="entry name" value="HAMP"/>
    <property type="match status" value="1"/>
</dbReference>
<dbReference type="InterPro" id="IPR003661">
    <property type="entry name" value="HisK_dim/P_dom"/>
</dbReference>
<dbReference type="SUPFAM" id="SSF158472">
    <property type="entry name" value="HAMP domain-like"/>
    <property type="match status" value="1"/>
</dbReference>
<dbReference type="Gene3D" id="6.10.340.10">
    <property type="match status" value="1"/>
</dbReference>
<dbReference type="Pfam" id="PF00672">
    <property type="entry name" value="HAMP"/>
    <property type="match status" value="1"/>
</dbReference>
<keyword evidence="10 11" id="KW-0472">Membrane</keyword>
<feature type="domain" description="Histidine kinase" evidence="12">
    <location>
        <begin position="185"/>
        <end position="400"/>
    </location>
</feature>
<keyword evidence="9" id="KW-0902">Two-component regulatory system</keyword>
<dbReference type="PANTHER" id="PTHR45436">
    <property type="entry name" value="SENSOR HISTIDINE KINASE YKOH"/>
    <property type="match status" value="1"/>
</dbReference>
<dbReference type="Gene3D" id="3.30.565.10">
    <property type="entry name" value="Histidine kinase-like ATPase, C-terminal domain"/>
    <property type="match status" value="1"/>
</dbReference>
<evidence type="ECO:0000256" key="4">
    <source>
        <dbReference type="ARBA" id="ARBA00022553"/>
    </source>
</evidence>
<evidence type="ECO:0000259" key="13">
    <source>
        <dbReference type="PROSITE" id="PS50885"/>
    </source>
</evidence>
<dbReference type="SMART" id="SM00388">
    <property type="entry name" value="HisKA"/>
    <property type="match status" value="1"/>
</dbReference>
<evidence type="ECO:0000256" key="5">
    <source>
        <dbReference type="ARBA" id="ARBA00022679"/>
    </source>
</evidence>
<evidence type="ECO:0000259" key="12">
    <source>
        <dbReference type="PROSITE" id="PS50109"/>
    </source>
</evidence>
<evidence type="ECO:0000256" key="2">
    <source>
        <dbReference type="ARBA" id="ARBA00004370"/>
    </source>
</evidence>
<evidence type="ECO:0000256" key="11">
    <source>
        <dbReference type="SAM" id="Phobius"/>
    </source>
</evidence>
<dbReference type="PANTHER" id="PTHR45436:SF5">
    <property type="entry name" value="SENSOR HISTIDINE KINASE TRCS"/>
    <property type="match status" value="1"/>
</dbReference>
<comment type="subcellular location">
    <subcellularLocation>
        <location evidence="2">Membrane</location>
    </subcellularLocation>
</comment>
<dbReference type="EC" id="2.7.13.3" evidence="3"/>
<feature type="non-terminal residue" evidence="14">
    <location>
        <position position="1"/>
    </location>
</feature>
<keyword evidence="5" id="KW-0808">Transferase</keyword>
<evidence type="ECO:0000256" key="6">
    <source>
        <dbReference type="ARBA" id="ARBA00022692"/>
    </source>
</evidence>
<reference evidence="14" key="1">
    <citation type="submission" date="2018-05" db="EMBL/GenBank/DDBJ databases">
        <authorList>
            <person name="Lanie J.A."/>
            <person name="Ng W.-L."/>
            <person name="Kazmierczak K.M."/>
            <person name="Andrzejewski T.M."/>
            <person name="Davidsen T.M."/>
            <person name="Wayne K.J."/>
            <person name="Tettelin H."/>
            <person name="Glass J.I."/>
            <person name="Rusch D."/>
            <person name="Podicherti R."/>
            <person name="Tsui H.-C.T."/>
            <person name="Winkler M.E."/>
        </authorList>
    </citation>
    <scope>NUCLEOTIDE SEQUENCE</scope>
</reference>
<protein>
    <recommendedName>
        <fullName evidence="3">histidine kinase</fullName>
        <ecNumber evidence="3">2.7.13.3</ecNumber>
    </recommendedName>
</protein>
<dbReference type="AlphaFoldDB" id="A0A382AEZ8"/>
<dbReference type="SMART" id="SM00304">
    <property type="entry name" value="HAMP"/>
    <property type="match status" value="1"/>
</dbReference>
<evidence type="ECO:0000313" key="14">
    <source>
        <dbReference type="EMBL" id="SVA99682.1"/>
    </source>
</evidence>
<dbReference type="InterPro" id="IPR005467">
    <property type="entry name" value="His_kinase_dom"/>
</dbReference>
<evidence type="ECO:0000256" key="8">
    <source>
        <dbReference type="ARBA" id="ARBA00022989"/>
    </source>
</evidence>
<proteinExistence type="predicted"/>
<organism evidence="14">
    <name type="scientific">marine metagenome</name>
    <dbReference type="NCBI Taxonomy" id="408172"/>
    <lineage>
        <taxon>unclassified sequences</taxon>
        <taxon>metagenomes</taxon>
        <taxon>ecological metagenomes</taxon>
    </lineage>
</organism>
<dbReference type="InterPro" id="IPR036890">
    <property type="entry name" value="HATPase_C_sf"/>
</dbReference>
<dbReference type="InterPro" id="IPR036097">
    <property type="entry name" value="HisK_dim/P_sf"/>
</dbReference>
<dbReference type="SUPFAM" id="SSF47384">
    <property type="entry name" value="Homodimeric domain of signal transducing histidine kinase"/>
    <property type="match status" value="1"/>
</dbReference>
<dbReference type="InterPro" id="IPR004358">
    <property type="entry name" value="Sig_transdc_His_kin-like_C"/>
</dbReference>
<name>A0A382AEZ8_9ZZZZ</name>
<dbReference type="EMBL" id="UINC01024967">
    <property type="protein sequence ID" value="SVA99682.1"/>
    <property type="molecule type" value="Genomic_DNA"/>
</dbReference>
<dbReference type="FunFam" id="3.30.565.10:FF:000006">
    <property type="entry name" value="Sensor histidine kinase WalK"/>
    <property type="match status" value="1"/>
</dbReference>
<keyword evidence="7" id="KW-0418">Kinase</keyword>
<dbReference type="PROSITE" id="PS50109">
    <property type="entry name" value="HIS_KIN"/>
    <property type="match status" value="1"/>
</dbReference>
<dbReference type="Pfam" id="PF00512">
    <property type="entry name" value="HisKA"/>
    <property type="match status" value="1"/>
</dbReference>
<feature type="transmembrane region" description="Helical" evidence="11">
    <location>
        <begin position="20"/>
        <end position="41"/>
    </location>
</feature>
<dbReference type="InterPro" id="IPR050428">
    <property type="entry name" value="TCS_sensor_his_kinase"/>
</dbReference>
<keyword evidence="4" id="KW-0597">Phosphoprotein</keyword>
<keyword evidence="6 11" id="KW-0812">Transmembrane</keyword>
<evidence type="ECO:0000256" key="10">
    <source>
        <dbReference type="ARBA" id="ARBA00023136"/>
    </source>
</evidence>
<dbReference type="InterPro" id="IPR003660">
    <property type="entry name" value="HAMP_dom"/>
</dbReference>
<comment type="catalytic activity">
    <reaction evidence="1">
        <text>ATP + protein L-histidine = ADP + protein N-phospho-L-histidine.</text>
        <dbReference type="EC" id="2.7.13.3"/>
    </reaction>
</comment>
<evidence type="ECO:0000256" key="3">
    <source>
        <dbReference type="ARBA" id="ARBA00012438"/>
    </source>
</evidence>